<dbReference type="EMBL" id="JAZGQO010000010">
    <property type="protein sequence ID" value="KAK6176779.1"/>
    <property type="molecule type" value="Genomic_DNA"/>
</dbReference>
<organism evidence="2 3">
    <name type="scientific">Patella caerulea</name>
    <name type="common">Rayed Mediterranean limpet</name>
    <dbReference type="NCBI Taxonomy" id="87958"/>
    <lineage>
        <taxon>Eukaryota</taxon>
        <taxon>Metazoa</taxon>
        <taxon>Spiralia</taxon>
        <taxon>Lophotrochozoa</taxon>
        <taxon>Mollusca</taxon>
        <taxon>Gastropoda</taxon>
        <taxon>Patellogastropoda</taxon>
        <taxon>Patelloidea</taxon>
        <taxon>Patellidae</taxon>
        <taxon>Patella</taxon>
    </lineage>
</organism>
<keyword evidence="1" id="KW-0812">Transmembrane</keyword>
<comment type="caution">
    <text evidence="2">The sequence shown here is derived from an EMBL/GenBank/DDBJ whole genome shotgun (WGS) entry which is preliminary data.</text>
</comment>
<dbReference type="GO" id="GO:0016020">
    <property type="term" value="C:membrane"/>
    <property type="evidence" value="ECO:0007669"/>
    <property type="project" value="TreeGrafter"/>
</dbReference>
<proteinExistence type="predicted"/>
<dbReference type="Pfam" id="PF21534">
    <property type="entry name" value="Rost"/>
    <property type="match status" value="1"/>
</dbReference>
<feature type="transmembrane region" description="Helical" evidence="1">
    <location>
        <begin position="220"/>
        <end position="239"/>
    </location>
</feature>
<evidence type="ECO:0000313" key="3">
    <source>
        <dbReference type="Proteomes" id="UP001347796"/>
    </source>
</evidence>
<keyword evidence="1" id="KW-1133">Transmembrane helix</keyword>
<dbReference type="AlphaFoldDB" id="A0AAN8JL98"/>
<dbReference type="Proteomes" id="UP001347796">
    <property type="component" value="Unassembled WGS sequence"/>
</dbReference>
<accession>A0AAN8JL98</accession>
<feature type="transmembrane region" description="Helical" evidence="1">
    <location>
        <begin position="77"/>
        <end position="99"/>
    </location>
</feature>
<dbReference type="InterPro" id="IPR049352">
    <property type="entry name" value="Rost"/>
</dbReference>
<sequence length="295" mass="34490">MGCFAALHVLREEFRLKKFDLNGVDEERFYTFQWRVPPIVYLIYRFIVAGYTFSWLIYTAQISSNPPYGWAAYLTNWSYTILTVYLFLHLIITIVHYCLNCRRGVTLFRKIDSEQHQKYFREDNVLQRSASSENITENSDDEIQVVVPKLPFYVKIVWLLFTVISPAALTVTIMFWAAIYPSLKHANPIGIDNIQLHVLNTVIILLEHAVTAVPFRLLHFIYPTIYGLIYIIFSIIFWSGDHNRVIYNILDWSKPGMTVGFVLLIGFVVIPILCLTFFLIHRLKLCIYRKISSQS</sequence>
<feature type="transmembrane region" description="Helical" evidence="1">
    <location>
        <begin position="259"/>
        <end position="280"/>
    </location>
</feature>
<gene>
    <name evidence="2" type="ORF">SNE40_015013</name>
</gene>
<feature type="transmembrane region" description="Helical" evidence="1">
    <location>
        <begin position="156"/>
        <end position="179"/>
    </location>
</feature>
<feature type="transmembrane region" description="Helical" evidence="1">
    <location>
        <begin position="38"/>
        <end position="57"/>
    </location>
</feature>
<feature type="transmembrane region" description="Helical" evidence="1">
    <location>
        <begin position="194"/>
        <end position="213"/>
    </location>
</feature>
<evidence type="ECO:0008006" key="4">
    <source>
        <dbReference type="Google" id="ProtNLM"/>
    </source>
</evidence>
<keyword evidence="3" id="KW-1185">Reference proteome</keyword>
<keyword evidence="1" id="KW-0472">Membrane</keyword>
<reference evidence="2 3" key="1">
    <citation type="submission" date="2024-01" db="EMBL/GenBank/DDBJ databases">
        <title>The genome of the rayed Mediterranean limpet Patella caerulea (Linnaeus, 1758).</title>
        <authorList>
            <person name="Anh-Thu Weber A."/>
            <person name="Halstead-Nussloch G."/>
        </authorList>
    </citation>
    <scope>NUCLEOTIDE SEQUENCE [LARGE SCALE GENOMIC DNA]</scope>
    <source>
        <strain evidence="2">AATW-2023a</strain>
        <tissue evidence="2">Whole specimen</tissue>
    </source>
</reference>
<protein>
    <recommendedName>
        <fullName evidence="4">Protein rolling stone</fullName>
    </recommendedName>
</protein>
<name>A0AAN8JL98_PATCE</name>
<evidence type="ECO:0000256" key="1">
    <source>
        <dbReference type="SAM" id="Phobius"/>
    </source>
</evidence>
<dbReference type="PANTHER" id="PTHR12242:SF45">
    <property type="entry name" value="MARVEL DOMAIN-CONTAINING PROTEIN"/>
    <property type="match status" value="1"/>
</dbReference>
<evidence type="ECO:0000313" key="2">
    <source>
        <dbReference type="EMBL" id="KAK6176779.1"/>
    </source>
</evidence>
<dbReference type="PANTHER" id="PTHR12242">
    <property type="entry name" value="OS02G0130600 PROTEIN-RELATED"/>
    <property type="match status" value="1"/>
</dbReference>